<organism evidence="6 7">
    <name type="scientific">Rhodobium orientis</name>
    <dbReference type="NCBI Taxonomy" id="34017"/>
    <lineage>
        <taxon>Bacteria</taxon>
        <taxon>Pseudomonadati</taxon>
        <taxon>Pseudomonadota</taxon>
        <taxon>Alphaproteobacteria</taxon>
        <taxon>Hyphomicrobiales</taxon>
        <taxon>Rhodobiaceae</taxon>
        <taxon>Rhodobium</taxon>
    </lineage>
</organism>
<dbReference type="InterPro" id="IPR000847">
    <property type="entry name" value="LysR_HTH_N"/>
</dbReference>
<dbReference type="InterPro" id="IPR005119">
    <property type="entry name" value="LysR_subst-bd"/>
</dbReference>
<keyword evidence="4" id="KW-0804">Transcription</keyword>
<dbReference type="AlphaFoldDB" id="A0A327JYL3"/>
<comment type="similarity">
    <text evidence="1">Belongs to the LysR transcriptional regulatory family.</text>
</comment>
<dbReference type="Pfam" id="PF00126">
    <property type="entry name" value="HTH_1"/>
    <property type="match status" value="1"/>
</dbReference>
<comment type="caution">
    <text evidence="6">The sequence shown here is derived from an EMBL/GenBank/DDBJ whole genome shotgun (WGS) entry which is preliminary data.</text>
</comment>
<dbReference type="RefSeq" id="WP_111432316.1">
    <property type="nucleotide sequence ID" value="NZ_JACIGG010000001.1"/>
</dbReference>
<evidence type="ECO:0000259" key="5">
    <source>
        <dbReference type="PROSITE" id="PS50931"/>
    </source>
</evidence>
<name>A0A327JYL3_9HYPH</name>
<evidence type="ECO:0000256" key="4">
    <source>
        <dbReference type="ARBA" id="ARBA00023163"/>
    </source>
</evidence>
<evidence type="ECO:0000313" key="6">
    <source>
        <dbReference type="EMBL" id="RAI30062.1"/>
    </source>
</evidence>
<evidence type="ECO:0000256" key="2">
    <source>
        <dbReference type="ARBA" id="ARBA00023015"/>
    </source>
</evidence>
<reference evidence="6 7" key="1">
    <citation type="submission" date="2017-07" db="EMBL/GenBank/DDBJ databases">
        <title>Draft Genome Sequences of Select Purple Nonsulfur Bacteria.</title>
        <authorList>
            <person name="Lasarre B."/>
            <person name="Mckinlay J.B."/>
        </authorList>
    </citation>
    <scope>NUCLEOTIDE SEQUENCE [LARGE SCALE GENOMIC DNA]</scope>
    <source>
        <strain evidence="6 7">DSM 11290</strain>
    </source>
</reference>
<dbReference type="Gene3D" id="3.40.190.10">
    <property type="entry name" value="Periplasmic binding protein-like II"/>
    <property type="match status" value="2"/>
</dbReference>
<keyword evidence="7" id="KW-1185">Reference proteome</keyword>
<dbReference type="InterPro" id="IPR036390">
    <property type="entry name" value="WH_DNA-bd_sf"/>
</dbReference>
<proteinExistence type="inferred from homology"/>
<feature type="domain" description="HTH lysR-type" evidence="5">
    <location>
        <begin position="4"/>
        <end position="61"/>
    </location>
</feature>
<dbReference type="SUPFAM" id="SSF46785">
    <property type="entry name" value="Winged helix' DNA-binding domain"/>
    <property type="match status" value="1"/>
</dbReference>
<dbReference type="PANTHER" id="PTHR30579">
    <property type="entry name" value="TRANSCRIPTIONAL REGULATOR"/>
    <property type="match status" value="1"/>
</dbReference>
<dbReference type="EMBL" id="NPEV01000001">
    <property type="protein sequence ID" value="RAI30062.1"/>
    <property type="molecule type" value="Genomic_DNA"/>
</dbReference>
<dbReference type="PROSITE" id="PS50931">
    <property type="entry name" value="HTH_LYSR"/>
    <property type="match status" value="1"/>
</dbReference>
<dbReference type="GO" id="GO:0003677">
    <property type="term" value="F:DNA binding"/>
    <property type="evidence" value="ECO:0007669"/>
    <property type="project" value="UniProtKB-KW"/>
</dbReference>
<dbReference type="Gene3D" id="1.10.10.10">
    <property type="entry name" value="Winged helix-like DNA-binding domain superfamily/Winged helix DNA-binding domain"/>
    <property type="match status" value="1"/>
</dbReference>
<dbReference type="InterPro" id="IPR050176">
    <property type="entry name" value="LTTR"/>
</dbReference>
<dbReference type="OrthoDB" id="8097684at2"/>
<dbReference type="InterPro" id="IPR036388">
    <property type="entry name" value="WH-like_DNA-bd_sf"/>
</dbReference>
<dbReference type="Pfam" id="PF03466">
    <property type="entry name" value="LysR_substrate"/>
    <property type="match status" value="1"/>
</dbReference>
<keyword evidence="3" id="KW-0238">DNA-binding</keyword>
<dbReference type="GO" id="GO:0003700">
    <property type="term" value="F:DNA-binding transcription factor activity"/>
    <property type="evidence" value="ECO:0007669"/>
    <property type="project" value="InterPro"/>
</dbReference>
<sequence length="291" mass="30308">MKPFDPTLLQALVAFADTGTLARAADIVGRTPSAVTAQMQRLEAAAGVPLLRDDGRRKVLTDAGSRLVAHARRILAANREALMSVAGAEIDGRVGLGITQDFAKGPLTEVLARFARTHPRVRLDLRVGGTADLTEAYRSGQIDLLVVLRNAVEPDEVAVFAEPMCWLAAPGGLAAADQKDLPLALIDPPCAFRAGALSALDSASRSYRIAATSPSLAGCLAAVAAGVAVTARTPRWAAGDLAPAPASLDLPALPKAEYSIRMRQEAGDAARRLGAALAEDLPDRRPAQSTG</sequence>
<gene>
    <name evidence="6" type="ORF">CH339_00580</name>
</gene>
<evidence type="ECO:0000256" key="1">
    <source>
        <dbReference type="ARBA" id="ARBA00009437"/>
    </source>
</evidence>
<keyword evidence="2" id="KW-0805">Transcription regulation</keyword>
<dbReference type="SUPFAM" id="SSF53850">
    <property type="entry name" value="Periplasmic binding protein-like II"/>
    <property type="match status" value="1"/>
</dbReference>
<protein>
    <submittedName>
        <fullName evidence="6">LysR family transcriptional regulator</fullName>
    </submittedName>
</protein>
<dbReference type="Proteomes" id="UP000249299">
    <property type="component" value="Unassembled WGS sequence"/>
</dbReference>
<accession>A0A327JYL3</accession>
<evidence type="ECO:0000256" key="3">
    <source>
        <dbReference type="ARBA" id="ARBA00023125"/>
    </source>
</evidence>
<evidence type="ECO:0000313" key="7">
    <source>
        <dbReference type="Proteomes" id="UP000249299"/>
    </source>
</evidence>
<dbReference type="PANTHER" id="PTHR30579:SF7">
    <property type="entry name" value="HTH-TYPE TRANSCRIPTIONAL REGULATOR LRHA-RELATED"/>
    <property type="match status" value="1"/>
</dbReference>